<sequence length="115" mass="13164">MARFLHGLNREIEDIKELHHYDFLEDLGHIASQCPNKRTMVLREKRDIESEISQEESTYSSEVEFSSNHSHYESDIFMFFSIIIDGGSNVNVASSRLVGKLGVTTLPHPKPCKLQ</sequence>
<accession>A0A371F629</accession>
<dbReference type="EMBL" id="QJKJ01010429">
    <property type="protein sequence ID" value="RDX73729.1"/>
    <property type="molecule type" value="Genomic_DNA"/>
</dbReference>
<dbReference type="OrthoDB" id="1731207at2759"/>
<gene>
    <name evidence="1" type="ORF">CR513_46624</name>
</gene>
<name>A0A371F629_MUCPR</name>
<keyword evidence="2" id="KW-1185">Reference proteome</keyword>
<reference evidence="1" key="1">
    <citation type="submission" date="2018-05" db="EMBL/GenBank/DDBJ databases">
        <title>Draft genome of Mucuna pruriens seed.</title>
        <authorList>
            <person name="Nnadi N.E."/>
            <person name="Vos R."/>
            <person name="Hasami M.H."/>
            <person name="Devisetty U.K."/>
            <person name="Aguiy J.C."/>
        </authorList>
    </citation>
    <scope>NUCLEOTIDE SEQUENCE [LARGE SCALE GENOMIC DNA]</scope>
    <source>
        <strain evidence="1">JCA_2017</strain>
    </source>
</reference>
<protein>
    <recommendedName>
        <fullName evidence="3">Retrotransposon gag domain-containing protein</fullName>
    </recommendedName>
</protein>
<evidence type="ECO:0000313" key="1">
    <source>
        <dbReference type="EMBL" id="RDX73729.1"/>
    </source>
</evidence>
<organism evidence="1 2">
    <name type="scientific">Mucuna pruriens</name>
    <name type="common">Velvet bean</name>
    <name type="synonym">Dolichos pruriens</name>
    <dbReference type="NCBI Taxonomy" id="157652"/>
    <lineage>
        <taxon>Eukaryota</taxon>
        <taxon>Viridiplantae</taxon>
        <taxon>Streptophyta</taxon>
        <taxon>Embryophyta</taxon>
        <taxon>Tracheophyta</taxon>
        <taxon>Spermatophyta</taxon>
        <taxon>Magnoliopsida</taxon>
        <taxon>eudicotyledons</taxon>
        <taxon>Gunneridae</taxon>
        <taxon>Pentapetalae</taxon>
        <taxon>rosids</taxon>
        <taxon>fabids</taxon>
        <taxon>Fabales</taxon>
        <taxon>Fabaceae</taxon>
        <taxon>Papilionoideae</taxon>
        <taxon>50 kb inversion clade</taxon>
        <taxon>NPAAA clade</taxon>
        <taxon>indigoferoid/millettioid clade</taxon>
        <taxon>Phaseoleae</taxon>
        <taxon>Mucuna</taxon>
    </lineage>
</organism>
<dbReference type="PANTHER" id="PTHR35046">
    <property type="entry name" value="ZINC KNUCKLE (CCHC-TYPE) FAMILY PROTEIN"/>
    <property type="match status" value="1"/>
</dbReference>
<dbReference type="AlphaFoldDB" id="A0A371F629"/>
<feature type="non-terminal residue" evidence="1">
    <location>
        <position position="1"/>
    </location>
</feature>
<dbReference type="Proteomes" id="UP000257109">
    <property type="component" value="Unassembled WGS sequence"/>
</dbReference>
<proteinExistence type="predicted"/>
<evidence type="ECO:0008006" key="3">
    <source>
        <dbReference type="Google" id="ProtNLM"/>
    </source>
</evidence>
<evidence type="ECO:0000313" key="2">
    <source>
        <dbReference type="Proteomes" id="UP000257109"/>
    </source>
</evidence>
<dbReference type="PANTHER" id="PTHR35046:SF9">
    <property type="entry name" value="RNA-DIRECTED DNA POLYMERASE"/>
    <property type="match status" value="1"/>
</dbReference>
<comment type="caution">
    <text evidence="1">The sequence shown here is derived from an EMBL/GenBank/DDBJ whole genome shotgun (WGS) entry which is preliminary data.</text>
</comment>